<dbReference type="InterPro" id="IPR025792">
    <property type="entry name" value="tRNA_Gua_MeTrfase_euk"/>
</dbReference>
<feature type="binding site" evidence="9">
    <location>
        <position position="1473"/>
    </location>
    <ligand>
        <name>S-adenosyl-L-methionine</name>
        <dbReference type="ChEBI" id="CHEBI:59789"/>
    </ligand>
</feature>
<feature type="region of interest" description="Disordered" evidence="10">
    <location>
        <begin position="246"/>
        <end position="321"/>
    </location>
</feature>
<dbReference type="Pfam" id="PF12825">
    <property type="entry name" value="DUF3818"/>
    <property type="match status" value="1"/>
</dbReference>
<dbReference type="InterPro" id="IPR024554">
    <property type="entry name" value="LEC1-like_C"/>
</dbReference>
<dbReference type="Pfam" id="PF12828">
    <property type="entry name" value="PXB"/>
    <property type="match status" value="1"/>
</dbReference>
<dbReference type="PANTHER" id="PTHR47185:SF1">
    <property type="entry name" value="PX DOMAIN-CONTAINING PROTEIN YPR097W"/>
    <property type="match status" value="1"/>
</dbReference>
<dbReference type="Pfam" id="PF02475">
    <property type="entry name" value="TRM5-TYW2_MTfase"/>
    <property type="match status" value="1"/>
</dbReference>
<dbReference type="PROSITE" id="PS50195">
    <property type="entry name" value="PX"/>
    <property type="match status" value="1"/>
</dbReference>
<dbReference type="Proteomes" id="UP001610444">
    <property type="component" value="Unassembled WGS sequence"/>
</dbReference>
<feature type="compositionally biased region" description="Polar residues" evidence="10">
    <location>
        <begin position="1010"/>
        <end position="1020"/>
    </location>
</feature>
<comment type="subcellular location">
    <subcellularLocation>
        <location evidence="9">Mitochondrion matrix</location>
    </subcellularLocation>
    <subcellularLocation>
        <location evidence="1 9">Nucleus</location>
    </subcellularLocation>
    <subcellularLocation>
        <location evidence="9">Cytoplasm</location>
    </subcellularLocation>
    <text evidence="9">Predominantly in the mitochondria and in the nucleus.</text>
</comment>
<dbReference type="InterPro" id="IPR056744">
    <property type="entry name" value="TRM5/TYW2-like_N"/>
</dbReference>
<feature type="binding site" evidence="9">
    <location>
        <begin position="1539"/>
        <end position="1540"/>
    </location>
    <ligand>
        <name>S-adenosyl-L-methionine</name>
        <dbReference type="ChEBI" id="CHEBI:59789"/>
    </ligand>
</feature>
<dbReference type="InterPro" id="IPR001683">
    <property type="entry name" value="PX_dom"/>
</dbReference>
<dbReference type="GeneID" id="98157669"/>
<keyword evidence="4 9" id="KW-0489">Methyltransferase</keyword>
<dbReference type="PROSITE" id="PS51684">
    <property type="entry name" value="SAM_MT_TRM5_TYW2"/>
    <property type="match status" value="1"/>
</dbReference>
<evidence type="ECO:0000256" key="5">
    <source>
        <dbReference type="ARBA" id="ARBA00022679"/>
    </source>
</evidence>
<feature type="domain" description="SAM-dependent methyltransferase TRM5/TYW2-type" evidence="12">
    <location>
        <begin position="1382"/>
        <end position="1701"/>
    </location>
</feature>
<evidence type="ECO:0000313" key="13">
    <source>
        <dbReference type="EMBL" id="KAL2860655.1"/>
    </source>
</evidence>
<keyword evidence="14" id="KW-1185">Reference proteome</keyword>
<evidence type="ECO:0000256" key="7">
    <source>
        <dbReference type="ARBA" id="ARBA00023128"/>
    </source>
</evidence>
<dbReference type="Gene3D" id="1.20.1250.40">
    <property type="match status" value="1"/>
</dbReference>
<evidence type="ECO:0000256" key="4">
    <source>
        <dbReference type="ARBA" id="ARBA00022603"/>
    </source>
</evidence>
<dbReference type="PANTHER" id="PTHR47185">
    <property type="entry name" value="PX DOMAIN-CONTAINING PROTEIN YPR097W"/>
    <property type="match status" value="1"/>
</dbReference>
<evidence type="ECO:0000256" key="1">
    <source>
        <dbReference type="ARBA" id="ARBA00004123"/>
    </source>
</evidence>
<evidence type="ECO:0000259" key="12">
    <source>
        <dbReference type="PROSITE" id="PS51684"/>
    </source>
</evidence>
<evidence type="ECO:0000259" key="11">
    <source>
        <dbReference type="PROSITE" id="PS50195"/>
    </source>
</evidence>
<dbReference type="EC" id="2.1.1.228" evidence="9"/>
<sequence>MHETNGALPSVAPHQETHDFGYQQILTGKQEHYLKRELIARQVQTEIAELNSPTALRRFGAPFKSEFGEVAPIDSELPILRYIFVHHVRNFPFLDQAREKEFWQDKLQVFLESFANKNVSSSEDRLEETKRRKLARKCEKLVELMMVSGIPTASGYEERIQFSEMEVVDRSANEKGLLVNMPEGNAINGWDINVAAVRVTSVRRTVRHHQHAEFIIRVRRNAQKDIFVARRFGDFARLLKRLRTEIPGKPLPPLPRKNKSSSTSTIWGGTVEDDESSISSTSTTPDGNVLEERSSRNLIPGDFPGRTRSRSRSSVRKSPRASADIPREAVLFREEQRISLRAFLRTLLQNKRVAESKALEEFFTRDPFVPGQEETLDMERRKEVDSVRIEEQKRFYEVARQRAAELDVYMEKFRRDIVESNGLTKLFAEIREKQTVEDLSPQYQKFAEWLRIEVAATLYHLFLAEDNSPELFAQAKRIHSLVPYTLLKNVIRIANPAAVMTGVLDLFLAQPFGSKSLMQRIFSMTLNDGIKGFQRSIDAMAAKVDDPVISQKLKAFTDADEMVKNEIRQEAIEDDVDVVVAILRSEYIPGELTVDQIGKVFNSFVAWNYAVEHVDEEMREGANWFGNVKQLLKLYTRQRDKAMMLSIIEEPVTVQLFRDLFTIFYEPLVRVYKSANVYNSITDFAKFADDTIAVIEKCQKQDISADPNQTVQAFIELCERHQASLYKFVHEVHLHDNGLFGSLMSWIENILDFLRNGPSGGKLDMNALFRGAKDVGQIDHNLAREEIDKLIKWHEDRKTWHLNKTRQKMAAEGTVSSPFNTKFKGSDFGLDEADLEHLAISDADSDPSDDLDAEDEAEELDPIAVERKRRSRKQDQLRRTAGEPVKPEVTEILKLSEPFGVLLRQCVCRFGLSFSILEVFKLNEFSTGCHSCLVLYEAPTGAAPADEESWFYTCQKDHQNRCKFFLWASDAEAREKLTLLSNSRTETDSSSMQQPQPQTPSTSRTISTQNPTTGLLTPQTGRRDSDSRKRATPGQTPLTAGKARMMSEDADEFDWDDTMSTEMNQIFDNSVPPRQPDFGLPARKAARTGTVTSPGKRKREGDDEGEDSRSQTLTPGSALGSSKKGSDVFVTPTQGRYRDTIAESPPAATGDLAAEVGRILEGHGVIVPKAAQEELKGLFGRHENKMKGVIRGRDISRAALKKKDGQMARLNERIAGLEAQWELNRSINGATQMDIDPPTTHSHRSDVAEMFRPPVNRAMRVLDRSFFKKTVPVSAATIFNHKNISRVRNELIKSEDALVLPRLQPIIDFKKGDTVMKALLLREGIKHNEPATWSPKVSELVDSGVVGVAPYDLTLEYDYWTYPDIIASILPEDLLSDMPQGFTQIGHVAHFNLREPYLPYRFLIAEILLDKNPTIRTVIRKTEDVGSHSEFRTFPYEHIAGDRDMNVVQNEQNCEFRFNFAKVYFNSRLEVEHRRLVDKFRPGEMVCDVMAGVGPFAVPAGKKKIFVWANDLNPHGYDAMQYAIQKNKVLKFVTAFNMDGRHFIPWAAKELLQNEPLTVKLYPKPPRPDTAAGKKKKPLPPPEIYKRPQVFDHYVMNLPGSAIEFLDAFKGVYEGHENLFAPHTDKPLPLVHVYCFSGHSENEHDDHVDICKRISERLGYTITTEDCVGGTGNPELELSIHNVRLVSPNKQMFCASFRLPREVAFNNGVTLPPPTHRQRALPQGELEAASTLKLGADQNTHTLSLSEARLVINKVLENKRRGGKKYEEPENLTKTLDYLEVFARFKDEENIKAVERLLNSHTELEMFERSQLGSLCCDNAEEAKSLIPSLQHKISDGDLQELLDELTKLRNFTE</sequence>
<dbReference type="InterPro" id="IPR030382">
    <property type="entry name" value="MeTrfase_TRM5/TYW2"/>
</dbReference>
<dbReference type="SUPFAM" id="SSF64268">
    <property type="entry name" value="PX domain"/>
    <property type="match status" value="1"/>
</dbReference>
<dbReference type="CDD" id="cd06869">
    <property type="entry name" value="PX_UP2_fungi"/>
    <property type="match status" value="1"/>
</dbReference>
<dbReference type="RefSeq" id="XP_070905346.1">
    <property type="nucleotide sequence ID" value="XM_071042505.1"/>
</dbReference>
<evidence type="ECO:0000256" key="10">
    <source>
        <dbReference type="SAM" id="MobiDB-lite"/>
    </source>
</evidence>
<comment type="similarity">
    <text evidence="2">Belongs to the class I-like SAM-binding methyltransferase superfamily. TRM5/TYW2 family.</text>
</comment>
<dbReference type="InterPro" id="IPR029063">
    <property type="entry name" value="SAM-dependent_MTases_sf"/>
</dbReference>
<feature type="compositionally biased region" description="Low complexity" evidence="10">
    <location>
        <begin position="988"/>
        <end position="1009"/>
    </location>
</feature>
<keyword evidence="9" id="KW-0819">tRNA processing</keyword>
<keyword evidence="3 9" id="KW-0963">Cytoplasm</keyword>
<accession>A0ABR4L860</accession>
<dbReference type="InterPro" id="IPR036871">
    <property type="entry name" value="PX_dom_sf"/>
</dbReference>
<feature type="domain" description="PX" evidence="11">
    <location>
        <begin position="192"/>
        <end position="370"/>
    </location>
</feature>
<dbReference type="InterPro" id="IPR047168">
    <property type="entry name" value="LEC1-like"/>
</dbReference>
<gene>
    <name evidence="9" type="primary">TRM5</name>
    <name evidence="13" type="ORF">BJX68DRAFT_252196</name>
</gene>
<evidence type="ECO:0000256" key="9">
    <source>
        <dbReference type="HAMAP-Rule" id="MF_03152"/>
    </source>
</evidence>
<evidence type="ECO:0000256" key="8">
    <source>
        <dbReference type="ARBA" id="ARBA00023242"/>
    </source>
</evidence>
<dbReference type="Gene3D" id="3.30.300.110">
    <property type="entry name" value="Met-10+ protein-like domains"/>
    <property type="match status" value="1"/>
</dbReference>
<dbReference type="InterPro" id="IPR024555">
    <property type="entry name" value="PX-associated"/>
</dbReference>
<dbReference type="Pfam" id="PF03874">
    <property type="entry name" value="RNA_pol_Rpb4"/>
    <property type="match status" value="1"/>
</dbReference>
<dbReference type="SUPFAM" id="SSF53335">
    <property type="entry name" value="S-adenosyl-L-methionine-dependent methyltransferases"/>
    <property type="match status" value="1"/>
</dbReference>
<dbReference type="HAMAP" id="MF_03152">
    <property type="entry name" value="TRM5"/>
    <property type="match status" value="1"/>
</dbReference>
<dbReference type="SMART" id="SM00312">
    <property type="entry name" value="PX"/>
    <property type="match status" value="1"/>
</dbReference>
<feature type="compositionally biased region" description="Basic residues" evidence="10">
    <location>
        <begin position="307"/>
        <end position="319"/>
    </location>
</feature>
<dbReference type="Pfam" id="PF25133">
    <property type="entry name" value="TYW2_N_2"/>
    <property type="match status" value="1"/>
</dbReference>
<evidence type="ECO:0000256" key="3">
    <source>
        <dbReference type="ARBA" id="ARBA00022490"/>
    </source>
</evidence>
<feature type="region of interest" description="Disordered" evidence="10">
    <location>
        <begin position="982"/>
        <end position="1047"/>
    </location>
</feature>
<dbReference type="Gene3D" id="3.30.1520.10">
    <property type="entry name" value="Phox-like domain"/>
    <property type="match status" value="1"/>
</dbReference>
<keyword evidence="5 9" id="KW-0808">Transferase</keyword>
<evidence type="ECO:0000256" key="2">
    <source>
        <dbReference type="ARBA" id="ARBA00009775"/>
    </source>
</evidence>
<organism evidence="13 14">
    <name type="scientific">Aspergillus pseudodeflectus</name>
    <dbReference type="NCBI Taxonomy" id="176178"/>
    <lineage>
        <taxon>Eukaryota</taxon>
        <taxon>Fungi</taxon>
        <taxon>Dikarya</taxon>
        <taxon>Ascomycota</taxon>
        <taxon>Pezizomycotina</taxon>
        <taxon>Eurotiomycetes</taxon>
        <taxon>Eurotiomycetidae</taxon>
        <taxon>Eurotiales</taxon>
        <taxon>Aspergillaceae</taxon>
        <taxon>Aspergillus</taxon>
        <taxon>Aspergillus subgen. Nidulantes</taxon>
    </lineage>
</organism>
<dbReference type="InterPro" id="IPR010997">
    <property type="entry name" value="HRDC-like_sf"/>
</dbReference>
<evidence type="ECO:0000256" key="6">
    <source>
        <dbReference type="ARBA" id="ARBA00022691"/>
    </source>
</evidence>
<dbReference type="InterPro" id="IPR006590">
    <property type="entry name" value="RNA_pol_Rpb4/RPC9_core"/>
</dbReference>
<name>A0ABR4L860_9EURO</name>
<comment type="subunit">
    <text evidence="9">Monomer.</text>
</comment>
<proteinExistence type="inferred from homology"/>
<dbReference type="EMBL" id="JBFXLR010000002">
    <property type="protein sequence ID" value="KAL2860655.1"/>
    <property type="molecule type" value="Genomic_DNA"/>
</dbReference>
<keyword evidence="6 9" id="KW-0949">S-adenosyl-L-methionine</keyword>
<comment type="function">
    <text evidence="9">Specifically methylates the N1 position of guanosine-37 in various cytoplasmic and mitochondrial tRNAs. Methylation is not dependent on the nature of the nucleoside 5' of the target nucleoside. This is the first step in the biosynthesis of wybutosine (yW), a modified base adjacent to the anticodon of tRNAs and required for accurate decoding.</text>
</comment>
<dbReference type="SUPFAM" id="SSF47819">
    <property type="entry name" value="HRDC-like"/>
    <property type="match status" value="1"/>
</dbReference>
<dbReference type="Gene3D" id="3.40.50.150">
    <property type="entry name" value="Vaccinia Virus protein VP39"/>
    <property type="match status" value="1"/>
</dbReference>
<dbReference type="InterPro" id="IPR056743">
    <property type="entry name" value="TRM5-TYW2-like_MTfase"/>
</dbReference>
<dbReference type="SMART" id="SM00657">
    <property type="entry name" value="RPOL4c"/>
    <property type="match status" value="1"/>
</dbReference>
<dbReference type="InterPro" id="IPR005574">
    <property type="entry name" value="Rpb4/RPC9"/>
</dbReference>
<feature type="region of interest" description="Disordered" evidence="10">
    <location>
        <begin position="1067"/>
        <end position="1130"/>
    </location>
</feature>
<keyword evidence="8 9" id="KW-0539">Nucleus</keyword>
<comment type="similarity">
    <text evidence="9">Belongs to the TRM5 / TYW2 family.</text>
</comment>
<feature type="binding site" evidence="9">
    <location>
        <begin position="1511"/>
        <end position="1512"/>
    </location>
    <ligand>
        <name>S-adenosyl-L-methionine</name>
        <dbReference type="ChEBI" id="CHEBI:59789"/>
    </ligand>
</feature>
<dbReference type="Pfam" id="PF00787">
    <property type="entry name" value="PX"/>
    <property type="match status" value="1"/>
</dbReference>
<dbReference type="InterPro" id="IPR038324">
    <property type="entry name" value="Rpb4/RPC9_sf"/>
</dbReference>
<comment type="catalytic activity">
    <reaction evidence="9">
        <text>guanosine(37) in tRNA + S-adenosyl-L-methionine = N(1)-methylguanosine(37) in tRNA + S-adenosyl-L-homocysteine + H(+)</text>
        <dbReference type="Rhea" id="RHEA:36899"/>
        <dbReference type="Rhea" id="RHEA-COMP:10145"/>
        <dbReference type="Rhea" id="RHEA-COMP:10147"/>
        <dbReference type="ChEBI" id="CHEBI:15378"/>
        <dbReference type="ChEBI" id="CHEBI:57856"/>
        <dbReference type="ChEBI" id="CHEBI:59789"/>
        <dbReference type="ChEBI" id="CHEBI:73542"/>
        <dbReference type="ChEBI" id="CHEBI:74269"/>
        <dbReference type="EC" id="2.1.1.228"/>
    </reaction>
</comment>
<protein>
    <recommendedName>
        <fullName evidence="9">tRNA (guanine(37)-N1)-methyltransferase</fullName>
        <ecNumber evidence="9">2.1.1.228</ecNumber>
    </recommendedName>
    <alternativeName>
        <fullName evidence="9">M1G-methyltransferase</fullName>
    </alternativeName>
    <alternativeName>
        <fullName evidence="9">tRNA [GM37] methyltransferase</fullName>
    </alternativeName>
    <alternativeName>
        <fullName evidence="9">tRNA methyltransferase 5</fullName>
    </alternativeName>
</protein>
<comment type="caution">
    <text evidence="13">The sequence shown here is derived from an EMBL/GenBank/DDBJ whole genome shotgun (WGS) entry which is preliminary data.</text>
</comment>
<reference evidence="13 14" key="1">
    <citation type="submission" date="2024-07" db="EMBL/GenBank/DDBJ databases">
        <title>Section-level genome sequencing and comparative genomics of Aspergillus sections Usti and Cavernicolus.</title>
        <authorList>
            <consortium name="Lawrence Berkeley National Laboratory"/>
            <person name="Nybo J.L."/>
            <person name="Vesth T.C."/>
            <person name="Theobald S."/>
            <person name="Frisvad J.C."/>
            <person name="Larsen T.O."/>
            <person name="Kjaerboelling I."/>
            <person name="Rothschild-Mancinelli K."/>
            <person name="Lyhne E.K."/>
            <person name="Kogle M.E."/>
            <person name="Barry K."/>
            <person name="Clum A."/>
            <person name="Na H."/>
            <person name="Ledsgaard L."/>
            <person name="Lin J."/>
            <person name="Lipzen A."/>
            <person name="Kuo A."/>
            <person name="Riley R."/>
            <person name="Mondo S."/>
            <person name="LaButti K."/>
            <person name="Haridas S."/>
            <person name="Pangalinan J."/>
            <person name="Salamov A.A."/>
            <person name="Simmons B.A."/>
            <person name="Magnuson J.K."/>
            <person name="Chen J."/>
            <person name="Drula E."/>
            <person name="Henrissat B."/>
            <person name="Wiebenga A."/>
            <person name="Lubbers R.J."/>
            <person name="Gomes A.C."/>
            <person name="Macurrencykelacurrency M.R."/>
            <person name="Stajich J."/>
            <person name="Grigoriev I.V."/>
            <person name="Mortensen U.H."/>
            <person name="De vries R.P."/>
            <person name="Baker S.E."/>
            <person name="Andersen M.R."/>
        </authorList>
    </citation>
    <scope>NUCLEOTIDE SEQUENCE [LARGE SCALE GENOMIC DNA]</scope>
    <source>
        <strain evidence="13 14">CBS 756.74</strain>
    </source>
</reference>
<keyword evidence="7 9" id="KW-0496">Mitochondrion</keyword>
<evidence type="ECO:0000313" key="14">
    <source>
        <dbReference type="Proteomes" id="UP001610444"/>
    </source>
</evidence>
<feature type="binding site" evidence="9">
    <location>
        <position position="1597"/>
    </location>
    <ligand>
        <name>S-adenosyl-L-methionine</name>
        <dbReference type="ChEBI" id="CHEBI:59789"/>
    </ligand>
</feature>